<dbReference type="Gene3D" id="1.25.40.10">
    <property type="entry name" value="Tetratricopeptide repeat domain"/>
    <property type="match status" value="1"/>
</dbReference>
<keyword evidence="1" id="KW-0802">TPR repeat</keyword>
<dbReference type="EnsemblBacteria" id="ABF42528">
    <property type="protein sequence ID" value="ABF42528"/>
    <property type="gene ID" value="Acid345_3527"/>
</dbReference>
<reference evidence="2 3" key="1">
    <citation type="journal article" date="2009" name="Appl. Environ. Microbiol.">
        <title>Three genomes from the phylum Acidobacteria provide insight into the lifestyles of these microorganisms in soils.</title>
        <authorList>
            <person name="Ward N.L."/>
            <person name="Challacombe J.F."/>
            <person name="Janssen P.H."/>
            <person name="Henrissat B."/>
            <person name="Coutinho P.M."/>
            <person name="Wu M."/>
            <person name="Xie G."/>
            <person name="Haft D.H."/>
            <person name="Sait M."/>
            <person name="Badger J."/>
            <person name="Barabote R.D."/>
            <person name="Bradley B."/>
            <person name="Brettin T.S."/>
            <person name="Brinkac L.M."/>
            <person name="Bruce D."/>
            <person name="Creasy T."/>
            <person name="Daugherty S.C."/>
            <person name="Davidsen T.M."/>
            <person name="DeBoy R.T."/>
            <person name="Detter J.C."/>
            <person name="Dodson R.J."/>
            <person name="Durkin A.S."/>
            <person name="Ganapathy A."/>
            <person name="Gwinn-Giglio M."/>
            <person name="Han C.S."/>
            <person name="Khouri H."/>
            <person name="Kiss H."/>
            <person name="Kothari S.P."/>
            <person name="Madupu R."/>
            <person name="Nelson K.E."/>
            <person name="Nelson W.C."/>
            <person name="Paulsen I."/>
            <person name="Penn K."/>
            <person name="Ren Q."/>
            <person name="Rosovitz M.J."/>
            <person name="Selengut J.D."/>
            <person name="Shrivastava S."/>
            <person name="Sullivan S.A."/>
            <person name="Tapia R."/>
            <person name="Thompson L.S."/>
            <person name="Watkins K.L."/>
            <person name="Yang Q."/>
            <person name="Yu C."/>
            <person name="Zafar N."/>
            <person name="Zhou L."/>
            <person name="Kuske C.R."/>
        </authorList>
    </citation>
    <scope>NUCLEOTIDE SEQUENCE [LARGE SCALE GENOMIC DNA]</scope>
    <source>
        <strain evidence="2 3">Ellin345</strain>
    </source>
</reference>
<dbReference type="RefSeq" id="WP_011524327.1">
    <property type="nucleotide sequence ID" value="NC_008009.1"/>
</dbReference>
<dbReference type="AlphaFoldDB" id="Q1IKS2"/>
<dbReference type="KEGG" id="aba:Acid345_3527"/>
<dbReference type="SMART" id="SM00028">
    <property type="entry name" value="TPR"/>
    <property type="match status" value="2"/>
</dbReference>
<dbReference type="HOGENOM" id="CLU_175451_0_0_0"/>
<dbReference type="EMBL" id="CP000360">
    <property type="protein sequence ID" value="ABF42528.1"/>
    <property type="molecule type" value="Genomic_DNA"/>
</dbReference>
<evidence type="ECO:0000313" key="3">
    <source>
        <dbReference type="Proteomes" id="UP000002432"/>
    </source>
</evidence>
<dbReference type="eggNOG" id="COG0457">
    <property type="taxonomic scope" value="Bacteria"/>
</dbReference>
<evidence type="ECO:0000256" key="1">
    <source>
        <dbReference type="PROSITE-ProRule" id="PRU00339"/>
    </source>
</evidence>
<evidence type="ECO:0000313" key="2">
    <source>
        <dbReference type="EMBL" id="ABF42528.1"/>
    </source>
</evidence>
<feature type="repeat" description="TPR" evidence="1">
    <location>
        <begin position="42"/>
        <end position="75"/>
    </location>
</feature>
<dbReference type="SUPFAM" id="SSF48452">
    <property type="entry name" value="TPR-like"/>
    <property type="match status" value="1"/>
</dbReference>
<dbReference type="InterPro" id="IPR011990">
    <property type="entry name" value="TPR-like_helical_dom_sf"/>
</dbReference>
<dbReference type="OrthoDB" id="120467at2"/>
<dbReference type="STRING" id="204669.Acid345_3527"/>
<accession>Q1IKS2</accession>
<keyword evidence="3" id="KW-1185">Reference proteome</keyword>
<protein>
    <submittedName>
        <fullName evidence="2">TPR repeat protein</fullName>
    </submittedName>
</protein>
<sequence length="116" mass="12954">MSEARQLAEDHYYAALDLYADGNAEGAIAKYREAVEADATFVDALHGLARVYQDLSRFDEAIATAKRIAEVDPDDVLAHTSLSILYQKKGMIPEAEEESNRARILGWKQQLKQGKQ</sequence>
<name>Q1IKS2_KORVE</name>
<organism evidence="2 3">
    <name type="scientific">Koribacter versatilis (strain Ellin345)</name>
    <dbReference type="NCBI Taxonomy" id="204669"/>
    <lineage>
        <taxon>Bacteria</taxon>
        <taxon>Pseudomonadati</taxon>
        <taxon>Acidobacteriota</taxon>
        <taxon>Terriglobia</taxon>
        <taxon>Terriglobales</taxon>
        <taxon>Candidatus Korobacteraceae</taxon>
        <taxon>Candidatus Korobacter</taxon>
    </lineage>
</organism>
<dbReference type="Proteomes" id="UP000002432">
    <property type="component" value="Chromosome"/>
</dbReference>
<dbReference type="Pfam" id="PF14559">
    <property type="entry name" value="TPR_19"/>
    <property type="match status" value="1"/>
</dbReference>
<dbReference type="InterPro" id="IPR019734">
    <property type="entry name" value="TPR_rpt"/>
</dbReference>
<gene>
    <name evidence="2" type="ordered locus">Acid345_3527</name>
</gene>
<proteinExistence type="predicted"/>
<dbReference type="PROSITE" id="PS50005">
    <property type="entry name" value="TPR"/>
    <property type="match status" value="1"/>
</dbReference>